<evidence type="ECO:0000313" key="1">
    <source>
        <dbReference type="EMBL" id="GMT05519.1"/>
    </source>
</evidence>
<protein>
    <recommendedName>
        <fullName evidence="3">RING-type domain-containing protein</fullName>
    </recommendedName>
</protein>
<dbReference type="EMBL" id="BTSX01000006">
    <property type="protein sequence ID" value="GMT05519.1"/>
    <property type="molecule type" value="Genomic_DNA"/>
</dbReference>
<reference evidence="1" key="1">
    <citation type="submission" date="2023-10" db="EMBL/GenBank/DDBJ databases">
        <title>Genome assembly of Pristionchus species.</title>
        <authorList>
            <person name="Yoshida K."/>
            <person name="Sommer R.J."/>
        </authorList>
    </citation>
    <scope>NUCLEOTIDE SEQUENCE</scope>
    <source>
        <strain evidence="1">RS0144</strain>
    </source>
</reference>
<proteinExistence type="predicted"/>
<dbReference type="AlphaFoldDB" id="A0AAV5UGK7"/>
<evidence type="ECO:0008006" key="3">
    <source>
        <dbReference type="Google" id="ProtNLM"/>
    </source>
</evidence>
<sequence length="247" mass="28875">MSFIVDLIFRRIFILVEEDGYRCKTCKGLHPKYNSVVWQDIVSHLHFELGDCRVSKSDLDGDSYICVWCAMDESSSQEVRIIDPGHVPPNKAADERLKSIDRKQINNEAGSAIIAQCCSCASRIIDRKHNYPKCIILRCGHICHEHHLTENTWWPGKSMIYCNFCKMEYDYGEVMNMKRVFHINDYFNNLEKFSWGTCKACESLHPEDNLRVLAYDDPYTSTCVWCGVVEIERMRQRSVEKRDNRRS</sequence>
<name>A0AAV5UGK7_9BILA</name>
<gene>
    <name evidence="1" type="ORF">PENTCL1PPCAC_27693</name>
</gene>
<organism evidence="1 2">
    <name type="scientific">Pristionchus entomophagus</name>
    <dbReference type="NCBI Taxonomy" id="358040"/>
    <lineage>
        <taxon>Eukaryota</taxon>
        <taxon>Metazoa</taxon>
        <taxon>Ecdysozoa</taxon>
        <taxon>Nematoda</taxon>
        <taxon>Chromadorea</taxon>
        <taxon>Rhabditida</taxon>
        <taxon>Rhabditina</taxon>
        <taxon>Diplogasteromorpha</taxon>
        <taxon>Diplogasteroidea</taxon>
        <taxon>Neodiplogasteridae</taxon>
        <taxon>Pristionchus</taxon>
    </lineage>
</organism>
<comment type="caution">
    <text evidence="1">The sequence shown here is derived from an EMBL/GenBank/DDBJ whole genome shotgun (WGS) entry which is preliminary data.</text>
</comment>
<accession>A0AAV5UGK7</accession>
<dbReference type="Proteomes" id="UP001432027">
    <property type="component" value="Unassembled WGS sequence"/>
</dbReference>
<keyword evidence="2" id="KW-1185">Reference proteome</keyword>
<evidence type="ECO:0000313" key="2">
    <source>
        <dbReference type="Proteomes" id="UP001432027"/>
    </source>
</evidence>